<dbReference type="EMBL" id="JAAOAR010000028">
    <property type="protein sequence ID" value="KAF5608303.1"/>
    <property type="molecule type" value="Genomic_DNA"/>
</dbReference>
<evidence type="ECO:0000313" key="5">
    <source>
        <dbReference type="Proteomes" id="UP000544095"/>
    </source>
</evidence>
<reference evidence="4 5" key="1">
    <citation type="submission" date="2020-05" db="EMBL/GenBank/DDBJ databases">
        <title>Identification and distribution of gene clusters putatively required for synthesis of sphingolipid metabolism inhibitors in phylogenetically diverse species of the filamentous fungus Fusarium.</title>
        <authorList>
            <person name="Kim H.-S."/>
            <person name="Busman M."/>
            <person name="Brown D.W."/>
            <person name="Divon H."/>
            <person name="Uhlig S."/>
            <person name="Proctor R.H."/>
        </authorList>
    </citation>
    <scope>NUCLEOTIDE SEQUENCE [LARGE SCALE GENOMIC DNA]</scope>
    <source>
        <strain evidence="4 5">NRRL 25211</strain>
    </source>
</reference>
<dbReference type="Pfam" id="PF12796">
    <property type="entry name" value="Ank_2"/>
    <property type="match status" value="1"/>
</dbReference>
<feature type="repeat" description="ANK" evidence="3">
    <location>
        <begin position="29"/>
        <end position="61"/>
    </location>
</feature>
<evidence type="ECO:0000256" key="1">
    <source>
        <dbReference type="ARBA" id="ARBA00022737"/>
    </source>
</evidence>
<dbReference type="PANTHER" id="PTHR24198:SF165">
    <property type="entry name" value="ANKYRIN REPEAT-CONTAINING PROTEIN-RELATED"/>
    <property type="match status" value="1"/>
</dbReference>
<dbReference type="AlphaFoldDB" id="A0A8H5Q6A3"/>
<dbReference type="Gene3D" id="1.25.40.20">
    <property type="entry name" value="Ankyrin repeat-containing domain"/>
    <property type="match status" value="1"/>
</dbReference>
<sequence>MYRGIEMSYRRIVKALIGSGANPHLPGHNGDTPLHLAAILGDIEIVESLLECGVDLHTSNGDGDIPLVFAIRHGKKSVSKKILECGAVDIYGEDGKKAITEASSVGDLALVEMIYEKYISQARPNRLDGSPVVWPPSNRSAPPRKSV</sequence>
<accession>A0A8H5Q6A3</accession>
<keyword evidence="5" id="KW-1185">Reference proteome</keyword>
<evidence type="ECO:0000313" key="4">
    <source>
        <dbReference type="EMBL" id="KAF5608303.1"/>
    </source>
</evidence>
<gene>
    <name evidence="4" type="ORF">FPANT_519</name>
</gene>
<dbReference type="PROSITE" id="PS50297">
    <property type="entry name" value="ANK_REP_REGION"/>
    <property type="match status" value="1"/>
</dbReference>
<evidence type="ECO:0000256" key="3">
    <source>
        <dbReference type="PROSITE-ProRule" id="PRU00023"/>
    </source>
</evidence>
<keyword evidence="1" id="KW-0677">Repeat</keyword>
<dbReference type="PANTHER" id="PTHR24198">
    <property type="entry name" value="ANKYRIN REPEAT AND PROTEIN KINASE DOMAIN-CONTAINING PROTEIN"/>
    <property type="match status" value="1"/>
</dbReference>
<evidence type="ECO:0000256" key="2">
    <source>
        <dbReference type="ARBA" id="ARBA00023043"/>
    </source>
</evidence>
<comment type="caution">
    <text evidence="4">The sequence shown here is derived from an EMBL/GenBank/DDBJ whole genome shotgun (WGS) entry which is preliminary data.</text>
</comment>
<proteinExistence type="predicted"/>
<name>A0A8H5Q6A3_9HYPO</name>
<keyword evidence="2 3" id="KW-0040">ANK repeat</keyword>
<protein>
    <submittedName>
        <fullName evidence="4">Ankyrin protein</fullName>
    </submittedName>
</protein>
<dbReference type="SMART" id="SM00248">
    <property type="entry name" value="ANK"/>
    <property type="match status" value="3"/>
</dbReference>
<dbReference type="SUPFAM" id="SSF48403">
    <property type="entry name" value="Ankyrin repeat"/>
    <property type="match status" value="1"/>
</dbReference>
<dbReference type="Proteomes" id="UP000544095">
    <property type="component" value="Unassembled WGS sequence"/>
</dbReference>
<organism evidence="4 5">
    <name type="scientific">Fusarium pseudoanthophilum</name>
    <dbReference type="NCBI Taxonomy" id="48495"/>
    <lineage>
        <taxon>Eukaryota</taxon>
        <taxon>Fungi</taxon>
        <taxon>Dikarya</taxon>
        <taxon>Ascomycota</taxon>
        <taxon>Pezizomycotina</taxon>
        <taxon>Sordariomycetes</taxon>
        <taxon>Hypocreomycetidae</taxon>
        <taxon>Hypocreales</taxon>
        <taxon>Nectriaceae</taxon>
        <taxon>Fusarium</taxon>
        <taxon>Fusarium fujikuroi species complex</taxon>
    </lineage>
</organism>
<dbReference type="InterPro" id="IPR036770">
    <property type="entry name" value="Ankyrin_rpt-contain_sf"/>
</dbReference>
<dbReference type="PROSITE" id="PS50088">
    <property type="entry name" value="ANK_REPEAT"/>
    <property type="match status" value="1"/>
</dbReference>
<dbReference type="InterPro" id="IPR002110">
    <property type="entry name" value="Ankyrin_rpt"/>
</dbReference>